<evidence type="ECO:0000256" key="1">
    <source>
        <dbReference type="ARBA" id="ARBA00004401"/>
    </source>
</evidence>
<keyword evidence="2" id="KW-1003">Cell membrane</keyword>
<keyword evidence="4 8" id="KW-0812">Transmembrane</keyword>
<evidence type="ECO:0000313" key="9">
    <source>
        <dbReference type="EMBL" id="MDM8274424.1"/>
    </source>
</evidence>
<dbReference type="InterPro" id="IPR011922">
    <property type="entry name" value="Cell_div_FtsL"/>
</dbReference>
<evidence type="ECO:0000256" key="3">
    <source>
        <dbReference type="ARBA" id="ARBA00022618"/>
    </source>
</evidence>
<keyword evidence="5 8" id="KW-1133">Transmembrane helix</keyword>
<sequence>MGINTSNAAFAYDMQAAPAPMSPLGTPRAPRAGERPRFDVYTGAAREANQTVSPAFTHVVKIFCILVALFCVIGVARVTIASATAATLNASAAATNELEAAQDTSSSLEVMRSVYGADTRVRDLATSTLGMVEPEDTVTVDVSDPVAQDAQTQDAADGATDAAVQAQ</sequence>
<dbReference type="Proteomes" id="UP001529421">
    <property type="component" value="Unassembled WGS sequence"/>
</dbReference>
<name>A0ABT7V943_9ACTN</name>
<evidence type="ECO:0000256" key="5">
    <source>
        <dbReference type="ARBA" id="ARBA00022989"/>
    </source>
</evidence>
<keyword evidence="7" id="KW-0131">Cell cycle</keyword>
<evidence type="ECO:0000256" key="2">
    <source>
        <dbReference type="ARBA" id="ARBA00022475"/>
    </source>
</evidence>
<dbReference type="EMBL" id="JAUDDZ010000002">
    <property type="protein sequence ID" value="MDM8274424.1"/>
    <property type="molecule type" value="Genomic_DNA"/>
</dbReference>
<protein>
    <recommendedName>
        <fullName evidence="11">Cell division protein FtsL</fullName>
    </recommendedName>
</protein>
<evidence type="ECO:0000256" key="7">
    <source>
        <dbReference type="ARBA" id="ARBA00023306"/>
    </source>
</evidence>
<feature type="transmembrane region" description="Helical" evidence="8">
    <location>
        <begin position="59"/>
        <end position="80"/>
    </location>
</feature>
<keyword evidence="10" id="KW-1185">Reference proteome</keyword>
<reference evidence="9 10" key="2">
    <citation type="submission" date="2023-06" db="EMBL/GenBank/DDBJ databases">
        <authorList>
            <person name="Zeman M."/>
            <person name="Kubasova T."/>
            <person name="Jahodarova E."/>
            <person name="Nykrynova M."/>
            <person name="Rychlik I."/>
        </authorList>
    </citation>
    <scope>NUCLEOTIDE SEQUENCE [LARGE SCALE GENOMIC DNA]</scope>
    <source>
        <strain evidence="9 10">154_Feed</strain>
    </source>
</reference>
<evidence type="ECO:0000313" key="10">
    <source>
        <dbReference type="Proteomes" id="UP001529421"/>
    </source>
</evidence>
<dbReference type="Pfam" id="PF04999">
    <property type="entry name" value="FtsL"/>
    <property type="match status" value="1"/>
</dbReference>
<evidence type="ECO:0000256" key="6">
    <source>
        <dbReference type="ARBA" id="ARBA00023136"/>
    </source>
</evidence>
<reference evidence="10" key="1">
    <citation type="submission" date="2023-06" db="EMBL/GenBank/DDBJ databases">
        <title>Identification and characterization of horizontal gene transfer across gut microbiota members of farm animals based on homology search.</title>
        <authorList>
            <person name="Zeman M."/>
            <person name="Kubasova T."/>
            <person name="Jahodarova E."/>
            <person name="Nykrynova M."/>
            <person name="Rychlik I."/>
        </authorList>
    </citation>
    <scope>NUCLEOTIDE SEQUENCE [LARGE SCALE GENOMIC DNA]</scope>
    <source>
        <strain evidence="10">154_Feed</strain>
    </source>
</reference>
<dbReference type="RefSeq" id="WP_289544399.1">
    <property type="nucleotide sequence ID" value="NZ_JAUDDZ010000002.1"/>
</dbReference>
<evidence type="ECO:0000256" key="4">
    <source>
        <dbReference type="ARBA" id="ARBA00022692"/>
    </source>
</evidence>
<evidence type="ECO:0008006" key="11">
    <source>
        <dbReference type="Google" id="ProtNLM"/>
    </source>
</evidence>
<gene>
    <name evidence="9" type="ORF">QUW28_02750</name>
</gene>
<accession>A0ABT7V943</accession>
<comment type="subcellular location">
    <subcellularLocation>
        <location evidence="1">Cell membrane</location>
        <topology evidence="1">Single-pass type II membrane protein</topology>
    </subcellularLocation>
</comment>
<comment type="caution">
    <text evidence="9">The sequence shown here is derived from an EMBL/GenBank/DDBJ whole genome shotgun (WGS) entry which is preliminary data.</text>
</comment>
<evidence type="ECO:0000256" key="8">
    <source>
        <dbReference type="SAM" id="Phobius"/>
    </source>
</evidence>
<keyword evidence="3" id="KW-0132">Cell division</keyword>
<keyword evidence="6 8" id="KW-0472">Membrane</keyword>
<organism evidence="9 10">
    <name type="scientific">Enorma phocaeensis</name>
    <dbReference type="NCBI Taxonomy" id="1871019"/>
    <lineage>
        <taxon>Bacteria</taxon>
        <taxon>Bacillati</taxon>
        <taxon>Actinomycetota</taxon>
        <taxon>Coriobacteriia</taxon>
        <taxon>Coriobacteriales</taxon>
        <taxon>Coriobacteriaceae</taxon>
        <taxon>Enorma</taxon>
    </lineage>
</organism>
<proteinExistence type="predicted"/>